<dbReference type="Pfam" id="PF08379">
    <property type="entry name" value="Bact_transglu_N"/>
    <property type="match status" value="1"/>
</dbReference>
<name>A0A2Y9A7S8_9RHOB</name>
<proteinExistence type="predicted"/>
<dbReference type="OrthoDB" id="9804023at2"/>
<reference evidence="5" key="2">
    <citation type="submission" date="2016-10" db="EMBL/GenBank/DDBJ databases">
        <authorList>
            <person name="Varghese N."/>
            <person name="Submissions S."/>
        </authorList>
    </citation>
    <scope>NUCLEOTIDE SEQUENCE [LARGE SCALE GENOMIC DNA]</scope>
    <source>
        <strain evidence="5">DSM 25227</strain>
    </source>
</reference>
<dbReference type="PANTHER" id="PTHR33490:SF6">
    <property type="entry name" value="SLL1049 PROTEIN"/>
    <property type="match status" value="1"/>
</dbReference>
<keyword evidence="3" id="KW-0645">Protease</keyword>
<dbReference type="InterPro" id="IPR002931">
    <property type="entry name" value="Transglutaminase-like"/>
</dbReference>
<evidence type="ECO:0000313" key="2">
    <source>
        <dbReference type="EMBL" id="PWJ22321.1"/>
    </source>
</evidence>
<feature type="domain" description="Transglutaminase-like" evidence="1">
    <location>
        <begin position="160"/>
        <end position="224"/>
    </location>
</feature>
<dbReference type="SMART" id="SM00460">
    <property type="entry name" value="TGc"/>
    <property type="match status" value="1"/>
</dbReference>
<reference evidence="2 4" key="3">
    <citation type="submission" date="2018-03" db="EMBL/GenBank/DDBJ databases">
        <title>Genomic Encyclopedia of Archaeal and Bacterial Type Strains, Phase II (KMG-II): from individual species to whole genera.</title>
        <authorList>
            <person name="Goeker M."/>
        </authorList>
    </citation>
    <scope>NUCLEOTIDE SEQUENCE [LARGE SCALE GENOMIC DNA]</scope>
    <source>
        <strain evidence="2 4">DSM 25227</strain>
    </source>
</reference>
<dbReference type="Pfam" id="PF01841">
    <property type="entry name" value="Transglut_core"/>
    <property type="match status" value="1"/>
</dbReference>
<keyword evidence="4" id="KW-1185">Reference proteome</keyword>
<evidence type="ECO:0000259" key="1">
    <source>
        <dbReference type="SMART" id="SM00460"/>
    </source>
</evidence>
<protein>
    <submittedName>
        <fullName evidence="3">Transglutaminase-like enzyme, putative cysteine protease</fullName>
    </submittedName>
    <submittedName>
        <fullName evidence="2">Transglutaminase-like putative cysteine protease</fullName>
    </submittedName>
</protein>
<keyword evidence="3" id="KW-0378">Hydrolase</keyword>
<evidence type="ECO:0000313" key="5">
    <source>
        <dbReference type="Proteomes" id="UP000251571"/>
    </source>
</evidence>
<dbReference type="GO" id="GO:0006508">
    <property type="term" value="P:proteolysis"/>
    <property type="evidence" value="ECO:0007669"/>
    <property type="project" value="UniProtKB-KW"/>
</dbReference>
<gene>
    <name evidence="2" type="ORF">BCF38_101732</name>
    <name evidence="3" type="ORF">SAMN05421539_101732</name>
</gene>
<dbReference type="PANTHER" id="PTHR33490">
    <property type="entry name" value="BLR5614 PROTEIN-RELATED"/>
    <property type="match status" value="1"/>
</dbReference>
<evidence type="ECO:0000313" key="3">
    <source>
        <dbReference type="EMBL" id="SSA38599.1"/>
    </source>
</evidence>
<dbReference type="InterPro" id="IPR013589">
    <property type="entry name" value="Bac_transglu_N"/>
</dbReference>
<dbReference type="GO" id="GO:0008233">
    <property type="term" value="F:peptidase activity"/>
    <property type="evidence" value="ECO:0007669"/>
    <property type="project" value="UniProtKB-KW"/>
</dbReference>
<organism evidence="3 5">
    <name type="scientific">Jannaschia seohaensis</name>
    <dbReference type="NCBI Taxonomy" id="475081"/>
    <lineage>
        <taxon>Bacteria</taxon>
        <taxon>Pseudomonadati</taxon>
        <taxon>Pseudomonadota</taxon>
        <taxon>Alphaproteobacteria</taxon>
        <taxon>Rhodobacterales</taxon>
        <taxon>Roseobacteraceae</taxon>
        <taxon>Jannaschia</taxon>
    </lineage>
</organism>
<dbReference type="InterPro" id="IPR038765">
    <property type="entry name" value="Papain-like_cys_pep_sf"/>
</dbReference>
<dbReference type="RefSeq" id="WP_109562891.1">
    <property type="nucleotide sequence ID" value="NZ_QGDJ01000001.1"/>
</dbReference>
<reference evidence="3" key="1">
    <citation type="submission" date="2016-10" db="EMBL/GenBank/DDBJ databases">
        <authorList>
            <person name="Cai Z."/>
        </authorList>
    </citation>
    <scope>NUCLEOTIDE SEQUENCE [LARGE SCALE GENOMIC DNA]</scope>
    <source>
        <strain evidence="3">DSM 25227</strain>
    </source>
</reference>
<evidence type="ECO:0000313" key="4">
    <source>
        <dbReference type="Proteomes" id="UP000245839"/>
    </source>
</evidence>
<accession>A0A2Y9A7S8</accession>
<dbReference type="Proteomes" id="UP000251571">
    <property type="component" value="Unassembled WGS sequence"/>
</dbReference>
<dbReference type="Proteomes" id="UP000245839">
    <property type="component" value="Unassembled WGS sequence"/>
</dbReference>
<dbReference type="EMBL" id="UETC01000001">
    <property type="protein sequence ID" value="SSA38599.1"/>
    <property type="molecule type" value="Genomic_DNA"/>
</dbReference>
<dbReference type="SUPFAM" id="SSF54001">
    <property type="entry name" value="Cysteine proteinases"/>
    <property type="match status" value="1"/>
</dbReference>
<dbReference type="Gene3D" id="3.10.620.30">
    <property type="match status" value="1"/>
</dbReference>
<sequence>MTQTLHIRHVTTYAYDEPVYYGLQQLRLTPKGRAGQHVIDWKTTVTGGRIEVAFDDSHANRVQLVSLQEGAERVEIVAEGTVEISDETGVIGAQGGYMPLWMFLRPTDLTRRGSATQAFAREVRGIDDQLEQMHALSQVVREAVAYDTGGMDVARTAEEAASQGHGVCQDHAHIFCTAARLLDRPARYVSGYLKMNDREHQEATHAWAEAYIDGLGWVGFDVSNGYSPDTRYCRVATGLDYTDAAPISGIRQGAGTETMKVELRVAQADQLQSQSQAQQSQS</sequence>
<dbReference type="EMBL" id="QGDJ01000001">
    <property type="protein sequence ID" value="PWJ22321.1"/>
    <property type="molecule type" value="Genomic_DNA"/>
</dbReference>
<dbReference type="AlphaFoldDB" id="A0A2Y9A7S8"/>